<evidence type="ECO:0000256" key="3">
    <source>
        <dbReference type="ARBA" id="ARBA00023163"/>
    </source>
</evidence>
<feature type="domain" description="HTH gntR-type" evidence="4">
    <location>
        <begin position="17"/>
        <end position="84"/>
    </location>
</feature>
<dbReference type="AlphaFoldDB" id="A0A947D7S0"/>
<dbReference type="Gene3D" id="1.20.120.530">
    <property type="entry name" value="GntR ligand-binding domain-like"/>
    <property type="match status" value="1"/>
</dbReference>
<sequence length="233" mass="26023">MTRARGNTDFIQENRYEKKSESCYRAIRSMIVEMKLPPGSFIDKSVLCREMNVSRQPVTTALSQLEREGLVEVLPQRGSYVTRLSRKAIAESLGIRAALESYATRRMAERATEADLAKLDAIVADLDEALQNRDETKYVAANHAFHLAIAGSSGFGKLVTQVDIGLAMTARAARMLPSDIWLNQTFQEHHREIVAALRKHDSVIASDVAAAHIDTLGEALLRYSVERPEYFVD</sequence>
<gene>
    <name evidence="5" type="ORF">KL771_23925</name>
</gene>
<dbReference type="PROSITE" id="PS50949">
    <property type="entry name" value="HTH_GNTR"/>
    <property type="match status" value="1"/>
</dbReference>
<dbReference type="SUPFAM" id="SSF46785">
    <property type="entry name" value="Winged helix' DNA-binding domain"/>
    <property type="match status" value="1"/>
</dbReference>
<keyword evidence="6" id="KW-1185">Reference proteome</keyword>
<dbReference type="InterPro" id="IPR008920">
    <property type="entry name" value="TF_FadR/GntR_C"/>
</dbReference>
<dbReference type="InterPro" id="IPR000524">
    <property type="entry name" value="Tscrpt_reg_HTH_GntR"/>
</dbReference>
<dbReference type="Pfam" id="PF00392">
    <property type="entry name" value="GntR"/>
    <property type="match status" value="1"/>
</dbReference>
<evidence type="ECO:0000256" key="2">
    <source>
        <dbReference type="ARBA" id="ARBA00023125"/>
    </source>
</evidence>
<dbReference type="SMART" id="SM00345">
    <property type="entry name" value="HTH_GNTR"/>
    <property type="match status" value="1"/>
</dbReference>
<dbReference type="InterPro" id="IPR036390">
    <property type="entry name" value="WH_DNA-bd_sf"/>
</dbReference>
<evidence type="ECO:0000259" key="4">
    <source>
        <dbReference type="PROSITE" id="PS50949"/>
    </source>
</evidence>
<keyword evidence="1" id="KW-0805">Transcription regulation</keyword>
<evidence type="ECO:0000313" key="5">
    <source>
        <dbReference type="EMBL" id="MBT9292531.1"/>
    </source>
</evidence>
<accession>A0A947D7S0</accession>
<dbReference type="CDD" id="cd07377">
    <property type="entry name" value="WHTH_GntR"/>
    <property type="match status" value="1"/>
</dbReference>
<dbReference type="InterPro" id="IPR036388">
    <property type="entry name" value="WH-like_DNA-bd_sf"/>
</dbReference>
<evidence type="ECO:0000256" key="1">
    <source>
        <dbReference type="ARBA" id="ARBA00023015"/>
    </source>
</evidence>
<dbReference type="PANTHER" id="PTHR43537:SF5">
    <property type="entry name" value="UXU OPERON TRANSCRIPTIONAL REGULATOR"/>
    <property type="match status" value="1"/>
</dbReference>
<dbReference type="SMART" id="SM00895">
    <property type="entry name" value="FCD"/>
    <property type="match status" value="1"/>
</dbReference>
<name>A0A947D7S0_9HYPH</name>
<dbReference type="InterPro" id="IPR011711">
    <property type="entry name" value="GntR_C"/>
</dbReference>
<evidence type="ECO:0000313" key="6">
    <source>
        <dbReference type="Proteomes" id="UP000766595"/>
    </source>
</evidence>
<dbReference type="Pfam" id="PF07729">
    <property type="entry name" value="FCD"/>
    <property type="match status" value="1"/>
</dbReference>
<proteinExistence type="predicted"/>
<dbReference type="Gene3D" id="1.10.10.10">
    <property type="entry name" value="Winged helix-like DNA-binding domain superfamily/Winged helix DNA-binding domain"/>
    <property type="match status" value="1"/>
</dbReference>
<reference evidence="5 6" key="1">
    <citation type="submission" date="2021-06" db="EMBL/GenBank/DDBJ databases">
        <authorList>
            <person name="Grouzdev D.S."/>
            <person name="Koziaeva V."/>
        </authorList>
    </citation>
    <scope>NUCLEOTIDE SEQUENCE [LARGE SCALE GENOMIC DNA]</scope>
    <source>
        <strain evidence="5 6">22</strain>
    </source>
</reference>
<dbReference type="GO" id="GO:0003677">
    <property type="term" value="F:DNA binding"/>
    <property type="evidence" value="ECO:0007669"/>
    <property type="project" value="UniProtKB-KW"/>
</dbReference>
<dbReference type="SUPFAM" id="SSF48008">
    <property type="entry name" value="GntR ligand-binding domain-like"/>
    <property type="match status" value="1"/>
</dbReference>
<dbReference type="PANTHER" id="PTHR43537">
    <property type="entry name" value="TRANSCRIPTIONAL REGULATOR, GNTR FAMILY"/>
    <property type="match status" value="1"/>
</dbReference>
<organism evidence="5 6">
    <name type="scientific">Prosthecodimorpha staleyi</name>
    <dbReference type="NCBI Taxonomy" id="2840188"/>
    <lineage>
        <taxon>Bacteria</taxon>
        <taxon>Pseudomonadati</taxon>
        <taxon>Pseudomonadota</taxon>
        <taxon>Alphaproteobacteria</taxon>
        <taxon>Hyphomicrobiales</taxon>
        <taxon>Ancalomicrobiaceae</taxon>
        <taxon>Prosthecodimorpha</taxon>
    </lineage>
</organism>
<comment type="caution">
    <text evidence="5">The sequence shown here is derived from an EMBL/GenBank/DDBJ whole genome shotgun (WGS) entry which is preliminary data.</text>
</comment>
<dbReference type="Proteomes" id="UP000766595">
    <property type="component" value="Unassembled WGS sequence"/>
</dbReference>
<protein>
    <submittedName>
        <fullName evidence="5">GntR family transcriptional regulator</fullName>
    </submittedName>
</protein>
<keyword evidence="2" id="KW-0238">DNA-binding</keyword>
<dbReference type="RefSeq" id="WP_261971040.1">
    <property type="nucleotide sequence ID" value="NZ_JAHHZF010000014.1"/>
</dbReference>
<dbReference type="GO" id="GO:0003700">
    <property type="term" value="F:DNA-binding transcription factor activity"/>
    <property type="evidence" value="ECO:0007669"/>
    <property type="project" value="InterPro"/>
</dbReference>
<keyword evidence="3" id="KW-0804">Transcription</keyword>
<dbReference type="EMBL" id="JAHHZF010000014">
    <property type="protein sequence ID" value="MBT9292531.1"/>
    <property type="molecule type" value="Genomic_DNA"/>
</dbReference>